<dbReference type="RefSeq" id="WP_307854961.1">
    <property type="nucleotide sequence ID" value="NZ_JAGINW010000001.1"/>
</dbReference>
<dbReference type="InterPro" id="IPR036271">
    <property type="entry name" value="Tet_transcr_reg_TetR-rel_C_sf"/>
</dbReference>
<dbReference type="PANTHER" id="PTHR30055:SF234">
    <property type="entry name" value="HTH-TYPE TRANSCRIPTIONAL REGULATOR BETI"/>
    <property type="match status" value="1"/>
</dbReference>
<comment type="caution">
    <text evidence="6">The sequence shown here is derived from an EMBL/GenBank/DDBJ whole genome shotgun (WGS) entry which is preliminary data.</text>
</comment>
<dbReference type="EMBL" id="JAGINW010000001">
    <property type="protein sequence ID" value="MBP2321040.1"/>
    <property type="molecule type" value="Genomic_DNA"/>
</dbReference>
<organism evidence="6 7">
    <name type="scientific">Kibdelosporangium banguiense</name>
    <dbReference type="NCBI Taxonomy" id="1365924"/>
    <lineage>
        <taxon>Bacteria</taxon>
        <taxon>Bacillati</taxon>
        <taxon>Actinomycetota</taxon>
        <taxon>Actinomycetes</taxon>
        <taxon>Pseudonocardiales</taxon>
        <taxon>Pseudonocardiaceae</taxon>
        <taxon>Kibdelosporangium</taxon>
    </lineage>
</organism>
<evidence type="ECO:0000256" key="1">
    <source>
        <dbReference type="ARBA" id="ARBA00023015"/>
    </source>
</evidence>
<gene>
    <name evidence="6" type="ORF">JOF56_001425</name>
</gene>
<dbReference type="PROSITE" id="PS50977">
    <property type="entry name" value="HTH_TETR_2"/>
    <property type="match status" value="1"/>
</dbReference>
<evidence type="ECO:0000256" key="4">
    <source>
        <dbReference type="PROSITE-ProRule" id="PRU00335"/>
    </source>
</evidence>
<evidence type="ECO:0000256" key="3">
    <source>
        <dbReference type="ARBA" id="ARBA00023163"/>
    </source>
</evidence>
<reference evidence="6 7" key="1">
    <citation type="submission" date="2021-03" db="EMBL/GenBank/DDBJ databases">
        <title>Sequencing the genomes of 1000 actinobacteria strains.</title>
        <authorList>
            <person name="Klenk H.-P."/>
        </authorList>
    </citation>
    <scope>NUCLEOTIDE SEQUENCE [LARGE SCALE GENOMIC DNA]</scope>
    <source>
        <strain evidence="6 7">DSM 46670</strain>
    </source>
</reference>
<dbReference type="InterPro" id="IPR009057">
    <property type="entry name" value="Homeodomain-like_sf"/>
</dbReference>
<proteinExistence type="predicted"/>
<keyword evidence="3" id="KW-0804">Transcription</keyword>
<feature type="DNA-binding region" description="H-T-H motif" evidence="4">
    <location>
        <begin position="25"/>
        <end position="44"/>
    </location>
</feature>
<keyword evidence="2 4" id="KW-0238">DNA-binding</keyword>
<dbReference type="PANTHER" id="PTHR30055">
    <property type="entry name" value="HTH-TYPE TRANSCRIPTIONAL REGULATOR RUTR"/>
    <property type="match status" value="1"/>
</dbReference>
<dbReference type="Proteomes" id="UP001519332">
    <property type="component" value="Unassembled WGS sequence"/>
</dbReference>
<protein>
    <submittedName>
        <fullName evidence="6">AcrR family transcriptional regulator</fullName>
    </submittedName>
</protein>
<sequence>MTRSRTRQAILSAAASVLAQNRAATLPEIAEAAGVGRTTLHRYFPDRDALINAAVADSMAAIEQAVAEARIDDGSPLEAVRRLVTAYLHVGDRLVFLFNDPHVMRGYGVEAGADPGPDPVLDLIQRGQAEGVFDTEVSPQWIRHVLWALVYTGIDEVGNGTMSRHGVASTVMRTLERGILG</sequence>
<dbReference type="InterPro" id="IPR050109">
    <property type="entry name" value="HTH-type_TetR-like_transc_reg"/>
</dbReference>
<evidence type="ECO:0000259" key="5">
    <source>
        <dbReference type="PROSITE" id="PS50977"/>
    </source>
</evidence>
<name>A0ABS4T9E5_9PSEU</name>
<dbReference type="Pfam" id="PF00440">
    <property type="entry name" value="TetR_N"/>
    <property type="match status" value="1"/>
</dbReference>
<keyword evidence="1" id="KW-0805">Transcription regulation</keyword>
<keyword evidence="7" id="KW-1185">Reference proteome</keyword>
<dbReference type="SUPFAM" id="SSF46689">
    <property type="entry name" value="Homeodomain-like"/>
    <property type="match status" value="1"/>
</dbReference>
<feature type="domain" description="HTH tetR-type" evidence="5">
    <location>
        <begin position="4"/>
        <end position="62"/>
    </location>
</feature>
<evidence type="ECO:0000313" key="6">
    <source>
        <dbReference type="EMBL" id="MBP2321040.1"/>
    </source>
</evidence>
<accession>A0ABS4T9E5</accession>
<dbReference type="InterPro" id="IPR001647">
    <property type="entry name" value="HTH_TetR"/>
</dbReference>
<dbReference type="Gene3D" id="1.10.357.10">
    <property type="entry name" value="Tetracycline Repressor, domain 2"/>
    <property type="match status" value="1"/>
</dbReference>
<evidence type="ECO:0000313" key="7">
    <source>
        <dbReference type="Proteomes" id="UP001519332"/>
    </source>
</evidence>
<dbReference type="SUPFAM" id="SSF48498">
    <property type="entry name" value="Tetracyclin repressor-like, C-terminal domain"/>
    <property type="match status" value="1"/>
</dbReference>
<evidence type="ECO:0000256" key="2">
    <source>
        <dbReference type="ARBA" id="ARBA00023125"/>
    </source>
</evidence>